<evidence type="ECO:0000256" key="1">
    <source>
        <dbReference type="SAM" id="SignalP"/>
    </source>
</evidence>
<protein>
    <submittedName>
        <fullName evidence="2">Uncharacterized protein</fullName>
    </submittedName>
</protein>
<sequence length="294" mass="33028">MSMSGFCLGFYFLFLCGAVNAQSLEELAGLPPVLKGSSGLEFSKAGNIWTINDHGNPVLFQLSMDSFKITKTVHLRNKIKDWEDLSSDVEGNFYVGDFGNNRNNRKDLKIYKIPNPDSITTTTYNPEVIRFELSDQSLFPPPKGKHEFDIEAMVHYNGNLYLFSKSRGEPFKGKVKLYKLSDQPGEQTAVLIDSTFTGEGLMLENWITGATLISDKNILALLSHNKIFFYSCFEGDQFFKGKLTIFDLGHFSQKEAIDFDVESGQFFITDELTRGLIGGKIYKLALPKGLDNCN</sequence>
<feature type="chain" id="PRO_5036905464" evidence="1">
    <location>
        <begin position="22"/>
        <end position="294"/>
    </location>
</feature>
<keyword evidence="3" id="KW-1185">Reference proteome</keyword>
<feature type="signal peptide" evidence="1">
    <location>
        <begin position="1"/>
        <end position="21"/>
    </location>
</feature>
<dbReference type="InterPro" id="IPR011042">
    <property type="entry name" value="6-blade_b-propeller_TolB-like"/>
</dbReference>
<dbReference type="AlphaFoldDB" id="A0A934X111"/>
<accession>A0A934X111</accession>
<name>A0A934X111_9BACT</name>
<evidence type="ECO:0000313" key="2">
    <source>
        <dbReference type="EMBL" id="MBK6266522.1"/>
    </source>
</evidence>
<organism evidence="2 3">
    <name type="scientific">Marivirga aurantiaca</name>
    <dbReference type="NCBI Taxonomy" id="2802615"/>
    <lineage>
        <taxon>Bacteria</taxon>
        <taxon>Pseudomonadati</taxon>
        <taxon>Bacteroidota</taxon>
        <taxon>Cytophagia</taxon>
        <taxon>Cytophagales</taxon>
        <taxon>Marivirgaceae</taxon>
        <taxon>Marivirga</taxon>
    </lineage>
</organism>
<keyword evidence="1" id="KW-0732">Signal</keyword>
<evidence type="ECO:0000313" key="3">
    <source>
        <dbReference type="Proteomes" id="UP000611723"/>
    </source>
</evidence>
<gene>
    <name evidence="2" type="ORF">JKA74_15865</name>
</gene>
<reference evidence="2" key="1">
    <citation type="submission" date="2021-01" db="EMBL/GenBank/DDBJ databases">
        <title>Marivirga aurantiaca sp. nov., isolated from intertidal surface sediments.</title>
        <authorList>
            <person name="Zhang M."/>
        </authorList>
    </citation>
    <scope>NUCLEOTIDE SEQUENCE</scope>
    <source>
        <strain evidence="2">S37H4</strain>
    </source>
</reference>
<dbReference type="Proteomes" id="UP000611723">
    <property type="component" value="Unassembled WGS sequence"/>
</dbReference>
<proteinExistence type="predicted"/>
<dbReference type="SUPFAM" id="SSF101898">
    <property type="entry name" value="NHL repeat"/>
    <property type="match status" value="1"/>
</dbReference>
<dbReference type="Gene3D" id="2.120.10.30">
    <property type="entry name" value="TolB, C-terminal domain"/>
    <property type="match status" value="1"/>
</dbReference>
<dbReference type="EMBL" id="JAEQBW010000008">
    <property type="protein sequence ID" value="MBK6266522.1"/>
    <property type="molecule type" value="Genomic_DNA"/>
</dbReference>
<comment type="caution">
    <text evidence="2">The sequence shown here is derived from an EMBL/GenBank/DDBJ whole genome shotgun (WGS) entry which is preliminary data.</text>
</comment>